<feature type="transmembrane region" description="Helical" evidence="1">
    <location>
        <begin position="34"/>
        <end position="53"/>
    </location>
</feature>
<dbReference type="OrthoDB" id="218949at2157"/>
<accession>A0A238UN56</accession>
<evidence type="ECO:0000313" key="2">
    <source>
        <dbReference type="EMBL" id="SNR23485.1"/>
    </source>
</evidence>
<dbReference type="AlphaFoldDB" id="A0A238UN56"/>
<keyword evidence="1" id="KW-0812">Transmembrane</keyword>
<feature type="transmembrane region" description="Helical" evidence="1">
    <location>
        <begin position="7"/>
        <end position="28"/>
    </location>
</feature>
<reference evidence="2 3" key="1">
    <citation type="submission" date="2017-06" db="EMBL/GenBank/DDBJ databases">
        <authorList>
            <person name="Kim H.J."/>
            <person name="Triplett B.A."/>
        </authorList>
    </citation>
    <scope>NUCLEOTIDE SEQUENCE [LARGE SCALE GENOMIC DNA]</scope>
    <source>
        <strain evidence="2 3">DSM 8800</strain>
    </source>
</reference>
<dbReference type="RefSeq" id="WP_089383115.1">
    <property type="nucleotide sequence ID" value="NZ_FZNQ01000001.1"/>
</dbReference>
<organism evidence="2 3">
    <name type="scientific">Halorubrum vacuolatum</name>
    <name type="common">Natronobacterium vacuolatum</name>
    <dbReference type="NCBI Taxonomy" id="63740"/>
    <lineage>
        <taxon>Archaea</taxon>
        <taxon>Methanobacteriati</taxon>
        <taxon>Methanobacteriota</taxon>
        <taxon>Stenosarchaea group</taxon>
        <taxon>Halobacteria</taxon>
        <taxon>Halobacteriales</taxon>
        <taxon>Haloferacaceae</taxon>
        <taxon>Halorubrum</taxon>
    </lineage>
</organism>
<name>A0A238UN56_HALVU</name>
<evidence type="ECO:0000313" key="3">
    <source>
        <dbReference type="Proteomes" id="UP000198397"/>
    </source>
</evidence>
<proteinExistence type="predicted"/>
<keyword evidence="3" id="KW-1185">Reference proteome</keyword>
<keyword evidence="1" id="KW-1133">Transmembrane helix</keyword>
<feature type="transmembrane region" description="Helical" evidence="1">
    <location>
        <begin position="99"/>
        <end position="119"/>
    </location>
</feature>
<dbReference type="EMBL" id="FZNQ01000001">
    <property type="protein sequence ID" value="SNR23485.1"/>
    <property type="molecule type" value="Genomic_DNA"/>
</dbReference>
<dbReference type="Proteomes" id="UP000198397">
    <property type="component" value="Unassembled WGS sequence"/>
</dbReference>
<sequence>MHRRFVYAIRGIAAGMAMLSFVLAFLLFQMRVLSTTWLLLLLVVGVVGTVVSLGPMSLGHRFSGDGNESVNEPDRDAGGWWLAAVASLLEERWNTWSDLVLVLGFGSIGVGSFVALAVHPGDDPPFGLVIIGFFCLTCALVGLAFVGEND</sequence>
<evidence type="ECO:0000256" key="1">
    <source>
        <dbReference type="SAM" id="Phobius"/>
    </source>
</evidence>
<protein>
    <submittedName>
        <fullName evidence="2">Uncharacterized protein</fullName>
    </submittedName>
</protein>
<keyword evidence="1" id="KW-0472">Membrane</keyword>
<gene>
    <name evidence="2" type="ORF">SAMN06264855_101126</name>
</gene>
<feature type="transmembrane region" description="Helical" evidence="1">
    <location>
        <begin position="125"/>
        <end position="146"/>
    </location>
</feature>